<feature type="transmembrane region" description="Helical" evidence="1">
    <location>
        <begin position="124"/>
        <end position="143"/>
    </location>
</feature>
<dbReference type="RefSeq" id="XP_044960771.1">
    <property type="nucleotide sequence ID" value="XM_045104836.1"/>
</dbReference>
<dbReference type="OMA" id="THGEEFR"/>
<dbReference type="Pfam" id="PF08246">
    <property type="entry name" value="Inhibitor_I29"/>
    <property type="match status" value="1"/>
</dbReference>
<reference evidence="4" key="3">
    <citation type="submission" date="2022-01" db="UniProtKB">
        <authorList>
            <consortium name="EnsemblPlants"/>
        </authorList>
    </citation>
    <scope>IDENTIFICATION</scope>
    <source>
        <strain evidence="4">subsp. vulgare</strain>
    </source>
</reference>
<keyword evidence="1" id="KW-1133">Transmembrane helix</keyword>
<name>A0A8I7BFQ4_HORVV</name>
<dbReference type="InterPro" id="IPR013201">
    <property type="entry name" value="Prot_inhib_I29"/>
</dbReference>
<gene>
    <name evidence="4" type="primary">LOC123411880</name>
</gene>
<dbReference type="InterPro" id="IPR038765">
    <property type="entry name" value="Papain-like_cys_pep_sf"/>
</dbReference>
<dbReference type="Gene3D" id="1.10.287.2250">
    <property type="match status" value="1"/>
</dbReference>
<evidence type="ECO:0000259" key="3">
    <source>
        <dbReference type="SMART" id="SM00848"/>
    </source>
</evidence>
<dbReference type="SMART" id="SM00848">
    <property type="entry name" value="Inhibitor_I29"/>
    <property type="match status" value="1"/>
</dbReference>
<reference evidence="4" key="2">
    <citation type="submission" date="2020-10" db="EMBL/GenBank/DDBJ databases">
        <authorList>
            <person name="Scholz U."/>
            <person name="Mascher M."/>
            <person name="Fiebig A."/>
        </authorList>
    </citation>
    <scope>NUCLEOTIDE SEQUENCE [LARGE SCALE GENOMIC DNA]</scope>
    <source>
        <strain evidence="4">cv. Morex</strain>
    </source>
</reference>
<sequence>MRSSTALMVAASLLLLLVSLAAADIQIPYRERSEEETRKVFVEWKAKYGKTYNSIGEEERRYATFKNTLRNIDQHNAAGIPSYRLRWQLNNFSDHTHGEGSGGFRSCYLPAPLDGDWTSTKGALIAYMLFVSSFIVLIACCKLHA</sequence>
<dbReference type="KEGG" id="hvg:123411880"/>
<keyword evidence="1" id="KW-0472">Membrane</keyword>
<evidence type="ECO:0000256" key="2">
    <source>
        <dbReference type="SAM" id="SignalP"/>
    </source>
</evidence>
<dbReference type="OrthoDB" id="629202at2759"/>
<feature type="chain" id="PRO_5035169437" description="Cathepsin propeptide inhibitor domain-containing protein" evidence="2">
    <location>
        <begin position="24"/>
        <end position="145"/>
    </location>
</feature>
<evidence type="ECO:0000256" key="1">
    <source>
        <dbReference type="SAM" id="Phobius"/>
    </source>
</evidence>
<evidence type="ECO:0000313" key="4">
    <source>
        <dbReference type="EnsemblPlants" id="HORVU.MOREX.r3.7HG0747530.1.CDS1"/>
    </source>
</evidence>
<feature type="domain" description="Cathepsin propeptide inhibitor" evidence="3">
    <location>
        <begin position="41"/>
        <end position="100"/>
    </location>
</feature>
<accession>A0A8I7BFQ4</accession>
<reference evidence="5" key="1">
    <citation type="journal article" date="2012" name="Nature">
        <title>A physical, genetic and functional sequence assembly of the barley genome.</title>
        <authorList>
            <consortium name="The International Barley Genome Sequencing Consortium"/>
            <person name="Mayer K.F."/>
            <person name="Waugh R."/>
            <person name="Brown J.W."/>
            <person name="Schulman A."/>
            <person name="Langridge P."/>
            <person name="Platzer M."/>
            <person name="Fincher G.B."/>
            <person name="Muehlbauer G.J."/>
            <person name="Sato K."/>
            <person name="Close T.J."/>
            <person name="Wise R.P."/>
            <person name="Stein N."/>
        </authorList>
    </citation>
    <scope>NUCLEOTIDE SEQUENCE [LARGE SCALE GENOMIC DNA]</scope>
    <source>
        <strain evidence="5">cv. Morex</strain>
    </source>
</reference>
<organism evidence="4 5">
    <name type="scientific">Hordeum vulgare subsp. vulgare</name>
    <name type="common">Domesticated barley</name>
    <dbReference type="NCBI Taxonomy" id="112509"/>
    <lineage>
        <taxon>Eukaryota</taxon>
        <taxon>Viridiplantae</taxon>
        <taxon>Streptophyta</taxon>
        <taxon>Embryophyta</taxon>
        <taxon>Tracheophyta</taxon>
        <taxon>Spermatophyta</taxon>
        <taxon>Magnoliopsida</taxon>
        <taxon>Liliopsida</taxon>
        <taxon>Poales</taxon>
        <taxon>Poaceae</taxon>
        <taxon>BOP clade</taxon>
        <taxon>Pooideae</taxon>
        <taxon>Triticodae</taxon>
        <taxon>Triticeae</taxon>
        <taxon>Hordeinae</taxon>
        <taxon>Hordeum</taxon>
    </lineage>
</organism>
<proteinExistence type="predicted"/>
<keyword evidence="5" id="KW-1185">Reference proteome</keyword>
<dbReference type="EnsemblPlants" id="HORVU.MOREX.r3.7HG0747530.1">
    <property type="protein sequence ID" value="HORVU.MOREX.r3.7HG0747530.1.CDS1"/>
    <property type="gene ID" value="HORVU.MOREX.r3.7HG0747530"/>
</dbReference>
<evidence type="ECO:0000313" key="5">
    <source>
        <dbReference type="Proteomes" id="UP000011116"/>
    </source>
</evidence>
<dbReference type="Gramene" id="HORVU.MOREX.r2.7HG0620110.1">
    <property type="protein sequence ID" value="HORVU.MOREX.r2.7HG0620110.1.CDS.1"/>
    <property type="gene ID" value="HORVU.MOREX.r2.7HG0620110"/>
</dbReference>
<protein>
    <recommendedName>
        <fullName evidence="3">Cathepsin propeptide inhibitor domain-containing protein</fullName>
    </recommendedName>
</protein>
<feature type="signal peptide" evidence="2">
    <location>
        <begin position="1"/>
        <end position="23"/>
    </location>
</feature>
<dbReference type="Gramene" id="HORVU.MOREX.r3.7HG0747530.1">
    <property type="protein sequence ID" value="HORVU.MOREX.r3.7HG0747530.1.CDS1"/>
    <property type="gene ID" value="HORVU.MOREX.r3.7HG0747530"/>
</dbReference>
<dbReference type="SUPFAM" id="SSF54001">
    <property type="entry name" value="Cysteine proteinases"/>
    <property type="match status" value="1"/>
</dbReference>
<dbReference type="Proteomes" id="UP000011116">
    <property type="component" value="Chromosome 7H"/>
</dbReference>
<dbReference type="AlphaFoldDB" id="A0A8I7BFQ4"/>
<keyword evidence="1" id="KW-0812">Transmembrane</keyword>
<dbReference type="GeneID" id="123411880"/>
<keyword evidence="2" id="KW-0732">Signal</keyword>